<dbReference type="CDD" id="cd17502">
    <property type="entry name" value="MFS_Azr1_MDR_like"/>
    <property type="match status" value="1"/>
</dbReference>
<evidence type="ECO:0000256" key="8">
    <source>
        <dbReference type="SAM" id="Phobius"/>
    </source>
</evidence>
<comment type="caution">
    <text evidence="10">The sequence shown here is derived from an EMBL/GenBank/DDBJ whole genome shotgun (WGS) entry which is preliminary data.</text>
</comment>
<dbReference type="PRINTS" id="PR01036">
    <property type="entry name" value="TCRTETB"/>
</dbReference>
<evidence type="ECO:0000256" key="2">
    <source>
        <dbReference type="ARBA" id="ARBA00022448"/>
    </source>
</evidence>
<dbReference type="InterPro" id="IPR004638">
    <property type="entry name" value="EmrB-like"/>
</dbReference>
<keyword evidence="6 8" id="KW-0472">Membrane</keyword>
<feature type="transmembrane region" description="Helical" evidence="8">
    <location>
        <begin position="242"/>
        <end position="262"/>
    </location>
</feature>
<name>A0ABW0AKY6_9ACTN</name>
<dbReference type="Gene3D" id="1.10.10.10">
    <property type="entry name" value="Winged helix-like DNA-binding domain superfamily/Winged helix DNA-binding domain"/>
    <property type="match status" value="1"/>
</dbReference>
<dbReference type="Gene3D" id="1.20.1720.10">
    <property type="entry name" value="Multidrug resistance protein D"/>
    <property type="match status" value="1"/>
</dbReference>
<feature type="transmembrane region" description="Helical" evidence="8">
    <location>
        <begin position="27"/>
        <end position="52"/>
    </location>
</feature>
<protein>
    <submittedName>
        <fullName evidence="10">MFS transporter</fullName>
    </submittedName>
</protein>
<dbReference type="Pfam" id="PF07690">
    <property type="entry name" value="MFS_1"/>
    <property type="match status" value="1"/>
</dbReference>
<reference evidence="11" key="1">
    <citation type="journal article" date="2019" name="Int. J. Syst. Evol. Microbiol.">
        <title>The Global Catalogue of Microorganisms (GCM) 10K type strain sequencing project: providing services to taxonomists for standard genome sequencing and annotation.</title>
        <authorList>
            <consortium name="The Broad Institute Genomics Platform"/>
            <consortium name="The Broad Institute Genome Sequencing Center for Infectious Disease"/>
            <person name="Wu L."/>
            <person name="Ma J."/>
        </authorList>
    </citation>
    <scope>NUCLEOTIDE SEQUENCE [LARGE SCALE GENOMIC DNA]</scope>
    <source>
        <strain evidence="11">PCU 266</strain>
    </source>
</reference>
<feature type="transmembrane region" description="Helical" evidence="8">
    <location>
        <begin position="183"/>
        <end position="205"/>
    </location>
</feature>
<dbReference type="RefSeq" id="WP_344479877.1">
    <property type="nucleotide sequence ID" value="NZ_BAAASB010000013.1"/>
</dbReference>
<evidence type="ECO:0000256" key="7">
    <source>
        <dbReference type="SAM" id="MobiDB-lite"/>
    </source>
</evidence>
<feature type="region of interest" description="Disordered" evidence="7">
    <location>
        <begin position="1"/>
        <end position="22"/>
    </location>
</feature>
<dbReference type="InterPro" id="IPR036390">
    <property type="entry name" value="WH_DNA-bd_sf"/>
</dbReference>
<feature type="region of interest" description="Disordered" evidence="7">
    <location>
        <begin position="667"/>
        <end position="687"/>
    </location>
</feature>
<sequence>MALEASGSPPSPAGGPAPGEGQSPRSVMVAIGALLLGMLLAALDQTIVSTALPTIVSELGGLEHLSWVVTAYLLASTAATPLWGKLGDQYGRKKLFQAAIVIFLIGSALCGIAQNMPQLIGFRALQGLGGGGLMVLSMAIVGDIVSPRERGKYQGLFGAVFGASSVLGPLLGGFFTDNLSWRWVFYINLPIGVVALLVIAAVLHIPVRSTPHTIDYLGTFLIASVATCLVLVASLGGTTWAWGSPQIIGLAVLGAVLLAVFIRVERRAAEPVLPLRLFRIRTFTLVAVISFIIGFAMFGAMTFLPTFLQVVHGISPTLSGVHMLPMVIGLLLASTVSGQLVSRTGRWKIFPILGTGITAIGLALLHRLTETSSNWQISAYFFIFGTGLGLVMQVLVLVVQNAVRYEDLGVATSGATFFRSIGASFGVAIFGTIFSNGLRTKLADALRGRPVPPGANAGELAADPQAISKLPPGLRQPVIHAFSSAITDVFLYAVPVVVLAFVVAWFLREDPLRGSVTAPDPSQTLASNPVERSSREECARALSVLGSRDGRREVYERITAKAGYDLLPAASWVLLRIRRHGTVEPGLLADTTPVPLEAITNASRQLEERGLVQREGVQLLLSETGLQAAVRLAQAREDSLAELLGDWWGPDRPTDLVQLVEELNAELCGSDGERPGGPGPPRDHRAP</sequence>
<evidence type="ECO:0000259" key="9">
    <source>
        <dbReference type="PROSITE" id="PS50850"/>
    </source>
</evidence>
<feature type="domain" description="Major facilitator superfamily (MFS) profile" evidence="9">
    <location>
        <begin position="30"/>
        <end position="512"/>
    </location>
</feature>
<dbReference type="Proteomes" id="UP001596160">
    <property type="component" value="Unassembled WGS sequence"/>
</dbReference>
<feature type="transmembrane region" description="Helical" evidence="8">
    <location>
        <begin position="120"/>
        <end position="141"/>
    </location>
</feature>
<feature type="transmembrane region" description="Helical" evidence="8">
    <location>
        <begin position="349"/>
        <end position="365"/>
    </location>
</feature>
<evidence type="ECO:0000313" key="10">
    <source>
        <dbReference type="EMBL" id="MFC5153345.1"/>
    </source>
</evidence>
<dbReference type="PROSITE" id="PS50850">
    <property type="entry name" value="MFS"/>
    <property type="match status" value="1"/>
</dbReference>
<dbReference type="InterPro" id="IPR036259">
    <property type="entry name" value="MFS_trans_sf"/>
</dbReference>
<evidence type="ECO:0000313" key="11">
    <source>
        <dbReference type="Proteomes" id="UP001596160"/>
    </source>
</evidence>
<keyword evidence="4 8" id="KW-0812">Transmembrane</keyword>
<dbReference type="PANTHER" id="PTHR23501:SF197">
    <property type="entry name" value="COMD"/>
    <property type="match status" value="1"/>
</dbReference>
<keyword evidence="3" id="KW-1003">Cell membrane</keyword>
<gene>
    <name evidence="10" type="ORF">ACFPRH_16540</name>
</gene>
<feature type="transmembrane region" description="Helical" evidence="8">
    <location>
        <begin position="489"/>
        <end position="507"/>
    </location>
</feature>
<feature type="transmembrane region" description="Helical" evidence="8">
    <location>
        <begin position="95"/>
        <end position="114"/>
    </location>
</feature>
<feature type="transmembrane region" description="Helical" evidence="8">
    <location>
        <begin position="217"/>
        <end position="236"/>
    </location>
</feature>
<keyword evidence="11" id="KW-1185">Reference proteome</keyword>
<feature type="transmembrane region" description="Helical" evidence="8">
    <location>
        <begin position="323"/>
        <end position="342"/>
    </location>
</feature>
<evidence type="ECO:0000256" key="6">
    <source>
        <dbReference type="ARBA" id="ARBA00023136"/>
    </source>
</evidence>
<evidence type="ECO:0000256" key="3">
    <source>
        <dbReference type="ARBA" id="ARBA00022475"/>
    </source>
</evidence>
<comment type="subcellular location">
    <subcellularLocation>
        <location evidence="1">Cell membrane</location>
        <topology evidence="1">Multi-pass membrane protein</topology>
    </subcellularLocation>
</comment>
<feature type="transmembrane region" description="Helical" evidence="8">
    <location>
        <begin position="377"/>
        <end position="398"/>
    </location>
</feature>
<dbReference type="Gene3D" id="1.20.1250.20">
    <property type="entry name" value="MFS general substrate transporter like domains"/>
    <property type="match status" value="1"/>
</dbReference>
<evidence type="ECO:0000256" key="5">
    <source>
        <dbReference type="ARBA" id="ARBA00022989"/>
    </source>
</evidence>
<accession>A0ABW0AKY6</accession>
<dbReference type="SUPFAM" id="SSF103473">
    <property type="entry name" value="MFS general substrate transporter"/>
    <property type="match status" value="1"/>
</dbReference>
<feature type="transmembrane region" description="Helical" evidence="8">
    <location>
        <begin position="153"/>
        <end position="171"/>
    </location>
</feature>
<dbReference type="PANTHER" id="PTHR23501">
    <property type="entry name" value="MAJOR FACILITATOR SUPERFAMILY"/>
    <property type="match status" value="1"/>
</dbReference>
<dbReference type="EMBL" id="JBHSKP010000009">
    <property type="protein sequence ID" value="MFC5153345.1"/>
    <property type="molecule type" value="Genomic_DNA"/>
</dbReference>
<evidence type="ECO:0000256" key="1">
    <source>
        <dbReference type="ARBA" id="ARBA00004651"/>
    </source>
</evidence>
<feature type="transmembrane region" description="Helical" evidence="8">
    <location>
        <begin position="410"/>
        <end position="434"/>
    </location>
</feature>
<feature type="transmembrane region" description="Helical" evidence="8">
    <location>
        <begin position="64"/>
        <end position="83"/>
    </location>
</feature>
<keyword evidence="5 8" id="KW-1133">Transmembrane helix</keyword>
<dbReference type="InterPro" id="IPR011701">
    <property type="entry name" value="MFS"/>
</dbReference>
<proteinExistence type="predicted"/>
<dbReference type="NCBIfam" id="TIGR00711">
    <property type="entry name" value="efflux_EmrB"/>
    <property type="match status" value="1"/>
</dbReference>
<evidence type="ECO:0000256" key="4">
    <source>
        <dbReference type="ARBA" id="ARBA00022692"/>
    </source>
</evidence>
<dbReference type="InterPro" id="IPR036388">
    <property type="entry name" value="WH-like_DNA-bd_sf"/>
</dbReference>
<keyword evidence="2" id="KW-0813">Transport</keyword>
<dbReference type="SUPFAM" id="SSF46785">
    <property type="entry name" value="Winged helix' DNA-binding domain"/>
    <property type="match status" value="1"/>
</dbReference>
<organism evidence="10 11">
    <name type="scientific">Streptomyces amakusaensis</name>
    <dbReference type="NCBI Taxonomy" id="67271"/>
    <lineage>
        <taxon>Bacteria</taxon>
        <taxon>Bacillati</taxon>
        <taxon>Actinomycetota</taxon>
        <taxon>Actinomycetes</taxon>
        <taxon>Kitasatosporales</taxon>
        <taxon>Streptomycetaceae</taxon>
        <taxon>Streptomyces</taxon>
    </lineage>
</organism>
<dbReference type="InterPro" id="IPR020846">
    <property type="entry name" value="MFS_dom"/>
</dbReference>
<feature type="transmembrane region" description="Helical" evidence="8">
    <location>
        <begin position="283"/>
        <end position="303"/>
    </location>
</feature>